<dbReference type="AlphaFoldDB" id="A0A6J4VUC4"/>
<feature type="compositionally biased region" description="Low complexity" evidence="1">
    <location>
        <begin position="75"/>
        <end position="87"/>
    </location>
</feature>
<dbReference type="EMBL" id="CADCWL010000253">
    <property type="protein sequence ID" value="CAA9585644.1"/>
    <property type="molecule type" value="Genomic_DNA"/>
</dbReference>
<protein>
    <submittedName>
        <fullName evidence="2">Uncharacterized protein</fullName>
    </submittedName>
</protein>
<reference evidence="2" key="1">
    <citation type="submission" date="2020-02" db="EMBL/GenBank/DDBJ databases">
        <authorList>
            <person name="Meier V. D."/>
        </authorList>
    </citation>
    <scope>NUCLEOTIDE SEQUENCE</scope>
    <source>
        <strain evidence="2">AVDCRST_MAG19</strain>
    </source>
</reference>
<evidence type="ECO:0000256" key="1">
    <source>
        <dbReference type="SAM" id="MobiDB-lite"/>
    </source>
</evidence>
<feature type="compositionally biased region" description="Polar residues" evidence="1">
    <location>
        <begin position="137"/>
        <end position="149"/>
    </location>
</feature>
<feature type="region of interest" description="Disordered" evidence="1">
    <location>
        <begin position="1"/>
        <end position="149"/>
    </location>
</feature>
<gene>
    <name evidence="2" type="ORF">AVDCRST_MAG19-4601</name>
</gene>
<name>A0A6J4VUC4_9BACT</name>
<proteinExistence type="predicted"/>
<feature type="compositionally biased region" description="Basic and acidic residues" evidence="1">
    <location>
        <begin position="127"/>
        <end position="136"/>
    </location>
</feature>
<organism evidence="2">
    <name type="scientific">uncultured Thermomicrobiales bacterium</name>
    <dbReference type="NCBI Taxonomy" id="1645740"/>
    <lineage>
        <taxon>Bacteria</taxon>
        <taxon>Pseudomonadati</taxon>
        <taxon>Thermomicrobiota</taxon>
        <taxon>Thermomicrobia</taxon>
        <taxon>Thermomicrobiales</taxon>
        <taxon>environmental samples</taxon>
    </lineage>
</organism>
<sequence>MGATARSTGPAGRSAREPPPGTTRRLRQPTPARHPAQRRGDRPQRPAPRIGDGLVRLAARVRWPGSFGRPPTWQGRLAGRPRLRAGSGRPGGSRRVTGPASGAAGDGSLVRRAVPLRWHGPVGGQARDVRSRREEQPSATKTPGSPLAT</sequence>
<accession>A0A6J4VUC4</accession>
<evidence type="ECO:0000313" key="2">
    <source>
        <dbReference type="EMBL" id="CAA9585644.1"/>
    </source>
</evidence>